<keyword evidence="2" id="KW-0456">Lyase</keyword>
<dbReference type="GeneID" id="64969891"/>
<dbReference type="Proteomes" id="UP000654913">
    <property type="component" value="Chromosome 2"/>
</dbReference>
<dbReference type="PANTHER" id="PTHR10067:SF9">
    <property type="entry name" value="PHOSPHATIDYLSERINE DECARBOXYLASE FAMILY PROTEIN (AFU_ORTHOLOGUE AFUA_7G01730)"/>
    <property type="match status" value="1"/>
</dbReference>
<dbReference type="Pfam" id="PF12588">
    <property type="entry name" value="PSDC"/>
    <property type="match status" value="1"/>
</dbReference>
<dbReference type="GO" id="GO:0005739">
    <property type="term" value="C:mitochondrion"/>
    <property type="evidence" value="ECO:0007669"/>
    <property type="project" value="TreeGrafter"/>
</dbReference>
<keyword evidence="1" id="KW-0210">Decarboxylase</keyword>
<evidence type="ECO:0000313" key="4">
    <source>
        <dbReference type="EMBL" id="BCS19886.1"/>
    </source>
</evidence>
<dbReference type="RefSeq" id="XP_041552080.1">
    <property type="nucleotide sequence ID" value="XM_041698946.1"/>
</dbReference>
<dbReference type="AlphaFoldDB" id="A0A7R8AIA8"/>
<evidence type="ECO:0000259" key="3">
    <source>
        <dbReference type="Pfam" id="PF12588"/>
    </source>
</evidence>
<accession>A0A7R8AIA8</accession>
<dbReference type="GO" id="GO:0004609">
    <property type="term" value="F:phosphatidylserine decarboxylase activity"/>
    <property type="evidence" value="ECO:0007669"/>
    <property type="project" value="InterPro"/>
</dbReference>
<feature type="domain" description="L-tryptophan decarboxylase PsiD-like" evidence="3">
    <location>
        <begin position="14"/>
        <end position="152"/>
    </location>
</feature>
<dbReference type="PANTHER" id="PTHR10067">
    <property type="entry name" value="PHOSPHATIDYLSERINE DECARBOXYLASE"/>
    <property type="match status" value="1"/>
</dbReference>
<name>A0A7R8AIA8_9EURO</name>
<keyword evidence="5" id="KW-1185">Reference proteome</keyword>
<protein>
    <recommendedName>
        <fullName evidence="3">L-tryptophan decarboxylase PsiD-like domain-containing protein</fullName>
    </recommendedName>
</protein>
<dbReference type="InterPro" id="IPR022237">
    <property type="entry name" value="PsiD-like"/>
</dbReference>
<gene>
    <name evidence="4" type="ORF">APUU_20318A</name>
</gene>
<dbReference type="GO" id="GO:0006646">
    <property type="term" value="P:phosphatidylethanolamine biosynthetic process"/>
    <property type="evidence" value="ECO:0007669"/>
    <property type="project" value="TreeGrafter"/>
</dbReference>
<dbReference type="OrthoDB" id="5973539at2759"/>
<dbReference type="InterPro" id="IPR003817">
    <property type="entry name" value="PS_Dcarbxylase"/>
</dbReference>
<evidence type="ECO:0000256" key="1">
    <source>
        <dbReference type="ARBA" id="ARBA00022793"/>
    </source>
</evidence>
<evidence type="ECO:0000256" key="2">
    <source>
        <dbReference type="ARBA" id="ARBA00023239"/>
    </source>
</evidence>
<proteinExistence type="predicted"/>
<reference evidence="4" key="1">
    <citation type="submission" date="2021-01" db="EMBL/GenBank/DDBJ databases">
        <authorList>
            <consortium name="Aspergillus puulaauensis MK2 genome sequencing consortium"/>
            <person name="Kazuki M."/>
            <person name="Futagami T."/>
        </authorList>
    </citation>
    <scope>NUCLEOTIDE SEQUENCE</scope>
    <source>
        <strain evidence="4">MK2</strain>
    </source>
</reference>
<sequence>MVAPVLCCYHRLDPSVQDLQGHIESDVELQRLFEKAFREIPNRFLQGSGSSDAAHVGDYRSLVNAIDQAIKTVPHWASADETERIIGCPMNEAMIWFMNTRTGSLILSRKDINRYLLAILNRWGQYLSSPDSAKAIGTQEGGWISNDALRELLDVVNHAHATPFRVPCFEQAFVCDPALPHYDFRSWDDFFTRQFRPGMRPVESPGDERIIVNPCESQPFALCEQAASQTCFSLKGHSYSVEGMLGHDEHASTFTNGTVFQGWLSALNYHRWHAPVAGTVVKVTHIPGTYFAADPSMGFEKLDAATGKPSPDRQAPDASLRTIASTATRTAIWIRADSGALGTVVFLAIGMAEVSSCRSTVAAGDHVFKGQEIGSFHYGGSSFCLLFEPGVELQFSRIVYDSLARGPGVTGPCIAVNSKLASIRSECILNTP</sequence>
<evidence type="ECO:0000313" key="5">
    <source>
        <dbReference type="Proteomes" id="UP000654913"/>
    </source>
</evidence>
<organism evidence="4 5">
    <name type="scientific">Aspergillus puulaauensis</name>
    <dbReference type="NCBI Taxonomy" id="1220207"/>
    <lineage>
        <taxon>Eukaryota</taxon>
        <taxon>Fungi</taxon>
        <taxon>Dikarya</taxon>
        <taxon>Ascomycota</taxon>
        <taxon>Pezizomycotina</taxon>
        <taxon>Eurotiomycetes</taxon>
        <taxon>Eurotiomycetidae</taxon>
        <taxon>Eurotiales</taxon>
        <taxon>Aspergillaceae</taxon>
        <taxon>Aspergillus</taxon>
    </lineage>
</organism>
<dbReference type="KEGG" id="apuu:APUU_20318A"/>
<reference evidence="4" key="2">
    <citation type="submission" date="2021-02" db="EMBL/GenBank/DDBJ databases">
        <title>Aspergillus puulaauensis MK2 genome sequence.</title>
        <authorList>
            <person name="Futagami T."/>
            <person name="Mori K."/>
            <person name="Kadooka C."/>
            <person name="Tanaka T."/>
        </authorList>
    </citation>
    <scope>NUCLEOTIDE SEQUENCE</scope>
    <source>
        <strain evidence="4">MK2</strain>
    </source>
</reference>
<dbReference type="EMBL" id="AP024444">
    <property type="protein sequence ID" value="BCS19886.1"/>
    <property type="molecule type" value="Genomic_DNA"/>
</dbReference>
<dbReference type="Pfam" id="PF02666">
    <property type="entry name" value="PS_Dcarbxylase"/>
    <property type="match status" value="1"/>
</dbReference>